<accession>A0A643JQW6</accession>
<feature type="domain" description="Helicase C-terminal" evidence="4">
    <location>
        <begin position="730"/>
        <end position="900"/>
    </location>
</feature>
<dbReference type="CDD" id="cd18793">
    <property type="entry name" value="SF2_C_SNF"/>
    <property type="match status" value="1"/>
</dbReference>
<sequence length="1125" mass="126663">MSSNDALFTELDLDILYEGWGQDILDSFVRPVLKRARSYDRLTGFFTVDSLLAVADGIDALWRKEGTMRLIVGIHDVPHEILEAERLDAKTADEMVEEVRRRLLEEVSTVQDEFARNRLATLAWMMNDGLLEIRIACPVDLENHRSGGIFHNKRMIFRDTEGNTVVGVGSPNETGAGMHGNIEELSVFTDWEEGQRAFVQRHTESFENIWNDEREYLKVVELDDSFASELLDQLNAPKQPPMLQRPPSVKIDEVLEIVKSSPAYSVLSFDNVGLYPHQERVFVEALSRWPIRVLLADEVGLGKTLEAGAILTYLLEFGDVEDATILAPANLLKQWQEELTLHFGLDFWRWDSTQTEYISPTGEIWNQPLGGNPVGPAAPSRVLISAQLARGTRQRGHIYEDADRFPDVILVDEAHAARVRPTLDGSYRPTRLWRLLDDVSQEVAHLVFMTATPLQTNLYEYHSLLALLGLPELWDDSEVYERSLEILSGGEGAKSLQNARWTLRLLEAVVNDMKYTPDNISPTQRKLLEMAKYSGESPSLDAINEVMEDWSSAFDLLVKLHPAHLLTLRNNRSSLVELGYRFPERRFESPALDIPLEVNQFYDGLHEYLREAYGSVEEAADPNREISLGFTKSSYHQRTASSLNSAICSLENRLQKIDAIAEGYDTDADVLEEEYEEPDISPDEEESLSENTSSEQRRLERAKSIESTYIMDLIGRLENFVDDGPLRDPKMDTMVGLLNEHLPEEGVLVFSRYTDTLDACLEAFRANQSDNLDVGYGLYTGQDAWITTDETQRPATKQDVKLALEDEDIRVVFCSEAAAEGLNLQAARVMINIDVPWNPAKLEQRIGRIARLGQTADEVVIYNLWYPDSVEAKMYTRLTERKDLYDIAVGQSPEIVSNAIRSRVVSRDRRSSGNIEDAIANLGEIRQSVQHAAIQKVWGSPEELIPLSTRVRRAFLEVLAVVAPNATLESGASSVRVTLSQPDGNSIIAESEPEDRSVLTLHHEMLQVLSDLRGVLLADEELLVVEDSASNHPIGLCLKSDDSIAVIPPASLPELVSRLINGESMRTLVRGDGWIPRDEADFSKQIYATSRWLPNHALLKAPFDELDSIEEQPSWSGLNLHLRPL</sequence>
<feature type="region of interest" description="Disordered" evidence="2">
    <location>
        <begin position="674"/>
        <end position="700"/>
    </location>
</feature>
<evidence type="ECO:0000256" key="1">
    <source>
        <dbReference type="ARBA" id="ARBA00022801"/>
    </source>
</evidence>
<gene>
    <name evidence="5" type="ORF">Hfx1149_17010</name>
</gene>
<dbReference type="Pfam" id="PF00271">
    <property type="entry name" value="Helicase_C"/>
    <property type="match status" value="1"/>
</dbReference>
<dbReference type="GO" id="GO:0016787">
    <property type="term" value="F:hydrolase activity"/>
    <property type="evidence" value="ECO:0007669"/>
    <property type="project" value="UniProtKB-KW"/>
</dbReference>
<reference evidence="5" key="1">
    <citation type="submission" date="2019-09" db="EMBL/GenBank/DDBJ databases">
        <title>Genomic analysis of Haloferax sp. CBA1149.</title>
        <authorList>
            <person name="Roh S.W."/>
        </authorList>
    </citation>
    <scope>NUCLEOTIDE SEQUENCE</scope>
    <source>
        <strain evidence="5">CBA1149</strain>
    </source>
</reference>
<dbReference type="InterPro" id="IPR014001">
    <property type="entry name" value="Helicase_ATP-bd"/>
</dbReference>
<dbReference type="InterPro" id="IPR038718">
    <property type="entry name" value="SNF2-like_sf"/>
</dbReference>
<dbReference type="PROSITE" id="PS51194">
    <property type="entry name" value="HELICASE_CTER"/>
    <property type="match status" value="1"/>
</dbReference>
<dbReference type="GO" id="GO:0140097">
    <property type="term" value="F:catalytic activity, acting on DNA"/>
    <property type="evidence" value="ECO:0007669"/>
    <property type="project" value="UniProtKB-ARBA"/>
</dbReference>
<dbReference type="GO" id="GO:0120545">
    <property type="term" value="F:nucleic acid conformation isomerase activity"/>
    <property type="evidence" value="ECO:0007669"/>
    <property type="project" value="UniProtKB-ARBA"/>
</dbReference>
<feature type="compositionally biased region" description="Acidic residues" evidence="2">
    <location>
        <begin position="674"/>
        <end position="688"/>
    </location>
</feature>
<organism evidence="5">
    <name type="scientific">Haloferax sp. CBA1149</name>
    <dbReference type="NCBI Taxonomy" id="2650753"/>
    <lineage>
        <taxon>Archaea</taxon>
        <taxon>Methanobacteriati</taxon>
        <taxon>Methanobacteriota</taxon>
        <taxon>Stenosarchaea group</taxon>
        <taxon>Halobacteria</taxon>
        <taxon>Halobacteriales</taxon>
        <taxon>Haloferacaceae</taxon>
        <taxon>Haloferax</taxon>
    </lineage>
</organism>
<evidence type="ECO:0008006" key="6">
    <source>
        <dbReference type="Google" id="ProtNLM"/>
    </source>
</evidence>
<dbReference type="SMART" id="SM00490">
    <property type="entry name" value="HELICc"/>
    <property type="match status" value="1"/>
</dbReference>
<keyword evidence="1" id="KW-0378">Hydrolase</keyword>
<evidence type="ECO:0000259" key="3">
    <source>
        <dbReference type="PROSITE" id="PS51192"/>
    </source>
</evidence>
<evidence type="ECO:0000313" key="5">
    <source>
        <dbReference type="EMBL" id="KAB1184765.1"/>
    </source>
</evidence>
<dbReference type="InterPro" id="IPR027417">
    <property type="entry name" value="P-loop_NTPase"/>
</dbReference>
<evidence type="ECO:0000256" key="2">
    <source>
        <dbReference type="SAM" id="MobiDB-lite"/>
    </source>
</evidence>
<name>A0A643JQW6_9EURY</name>
<dbReference type="Gene3D" id="3.40.50.300">
    <property type="entry name" value="P-loop containing nucleotide triphosphate hydrolases"/>
    <property type="match status" value="1"/>
</dbReference>
<dbReference type="PANTHER" id="PTHR10799">
    <property type="entry name" value="SNF2/RAD54 HELICASE FAMILY"/>
    <property type="match status" value="1"/>
</dbReference>
<dbReference type="AlphaFoldDB" id="A0A643JQW6"/>
<dbReference type="Gene3D" id="3.40.50.10810">
    <property type="entry name" value="Tandem AAA-ATPase domain"/>
    <property type="match status" value="1"/>
</dbReference>
<dbReference type="PROSITE" id="PS51192">
    <property type="entry name" value="HELICASE_ATP_BIND_1"/>
    <property type="match status" value="1"/>
</dbReference>
<dbReference type="InterPro" id="IPR001650">
    <property type="entry name" value="Helicase_C-like"/>
</dbReference>
<proteinExistence type="predicted"/>
<dbReference type="SUPFAM" id="SSF52540">
    <property type="entry name" value="P-loop containing nucleoside triphosphate hydrolases"/>
    <property type="match status" value="2"/>
</dbReference>
<protein>
    <recommendedName>
        <fullName evidence="6">Helicase</fullName>
    </recommendedName>
</protein>
<comment type="caution">
    <text evidence="5">The sequence shown here is derived from an EMBL/GenBank/DDBJ whole genome shotgun (WGS) entry which is preliminary data.</text>
</comment>
<dbReference type="InterPro" id="IPR000330">
    <property type="entry name" value="SNF2_N"/>
</dbReference>
<dbReference type="Pfam" id="PF00176">
    <property type="entry name" value="SNF2-rel_dom"/>
    <property type="match status" value="1"/>
</dbReference>
<dbReference type="Gene3D" id="3.30.870.10">
    <property type="entry name" value="Endonuclease Chain A"/>
    <property type="match status" value="1"/>
</dbReference>
<feature type="domain" description="Helicase ATP-binding" evidence="3">
    <location>
        <begin position="284"/>
        <end position="471"/>
    </location>
</feature>
<dbReference type="GO" id="GO:0005524">
    <property type="term" value="F:ATP binding"/>
    <property type="evidence" value="ECO:0007669"/>
    <property type="project" value="InterPro"/>
</dbReference>
<dbReference type="CDD" id="cd09179">
    <property type="entry name" value="PLDc_N_DEXD_a"/>
    <property type="match status" value="1"/>
</dbReference>
<evidence type="ECO:0000259" key="4">
    <source>
        <dbReference type="PROSITE" id="PS51194"/>
    </source>
</evidence>
<dbReference type="SMART" id="SM00487">
    <property type="entry name" value="DEXDc"/>
    <property type="match status" value="1"/>
</dbReference>
<dbReference type="EMBL" id="VZUS01000006">
    <property type="protein sequence ID" value="KAB1184765.1"/>
    <property type="molecule type" value="Genomic_DNA"/>
</dbReference>
<dbReference type="InterPro" id="IPR049730">
    <property type="entry name" value="SNF2/RAD54-like_C"/>
</dbReference>
<dbReference type="RefSeq" id="WP_151139929.1">
    <property type="nucleotide sequence ID" value="NZ_VZUS01000006.1"/>
</dbReference>